<dbReference type="PIRSF" id="PIRSF016821">
    <property type="entry name" value="HSP15"/>
    <property type="match status" value="1"/>
</dbReference>
<protein>
    <submittedName>
        <fullName evidence="7">Ribosome-associated heat shock protein Hsp15</fullName>
    </submittedName>
</protein>
<evidence type="ECO:0000256" key="3">
    <source>
        <dbReference type="ARBA" id="ARBA00023125"/>
    </source>
</evidence>
<proteinExistence type="inferred from homology"/>
<dbReference type="SUPFAM" id="SSF55174">
    <property type="entry name" value="Alpha-L RNA-binding motif"/>
    <property type="match status" value="1"/>
</dbReference>
<dbReference type="Pfam" id="PF01479">
    <property type="entry name" value="S4"/>
    <property type="match status" value="1"/>
</dbReference>
<dbReference type="Gene3D" id="3.10.290.10">
    <property type="entry name" value="RNA-binding S4 domain"/>
    <property type="match status" value="1"/>
</dbReference>
<organism evidence="7 8">
    <name type="scientific">Desulfoprunum benzoelyticum</name>
    <dbReference type="NCBI Taxonomy" id="1506996"/>
    <lineage>
        <taxon>Bacteria</taxon>
        <taxon>Pseudomonadati</taxon>
        <taxon>Thermodesulfobacteriota</taxon>
        <taxon>Desulfobulbia</taxon>
        <taxon>Desulfobulbales</taxon>
        <taxon>Desulfobulbaceae</taxon>
        <taxon>Desulfoprunum</taxon>
    </lineage>
</organism>
<dbReference type="Proteomes" id="UP000539642">
    <property type="component" value="Unassembled WGS sequence"/>
</dbReference>
<dbReference type="InterPro" id="IPR036986">
    <property type="entry name" value="S4_RNA-bd_sf"/>
</dbReference>
<comment type="similarity">
    <text evidence="1">Belongs to the HSP15 family.</text>
</comment>
<comment type="caution">
    <text evidence="7">The sequence shown here is derived from an EMBL/GenBank/DDBJ whole genome shotgun (WGS) entry which is preliminary data.</text>
</comment>
<keyword evidence="7" id="KW-0346">Stress response</keyword>
<evidence type="ECO:0000313" key="8">
    <source>
        <dbReference type="Proteomes" id="UP000539642"/>
    </source>
</evidence>
<dbReference type="SMART" id="SM00363">
    <property type="entry name" value="S4"/>
    <property type="match status" value="1"/>
</dbReference>
<dbReference type="InterPro" id="IPR025708">
    <property type="entry name" value="HSP15"/>
</dbReference>
<dbReference type="GO" id="GO:0034605">
    <property type="term" value="P:cellular response to heat"/>
    <property type="evidence" value="ECO:0007669"/>
    <property type="project" value="InterPro"/>
</dbReference>
<sequence length="130" mass="14902">MEAAAPAVRLDKWLWAARFFKTRSMATHAVNGGKVRCNDARTKAGKTVTVGDQLIINNGHEEFRVTVLAVSGTRRPAREAMLLYEESEESVGRREEQREMRRLLHAGGMTPPRRPDKRDRRKIKSFLRKD</sequence>
<evidence type="ECO:0000259" key="6">
    <source>
        <dbReference type="SMART" id="SM00363"/>
    </source>
</evidence>
<evidence type="ECO:0000256" key="5">
    <source>
        <dbReference type="SAM" id="MobiDB-lite"/>
    </source>
</evidence>
<evidence type="ECO:0000256" key="4">
    <source>
        <dbReference type="PROSITE-ProRule" id="PRU00182"/>
    </source>
</evidence>
<keyword evidence="3" id="KW-0238">DNA-binding</keyword>
<dbReference type="GO" id="GO:0043023">
    <property type="term" value="F:ribosomal large subunit binding"/>
    <property type="evidence" value="ECO:0007669"/>
    <property type="project" value="InterPro"/>
</dbReference>
<dbReference type="RefSeq" id="WP_183352157.1">
    <property type="nucleotide sequence ID" value="NZ_JACHEO010000024.1"/>
</dbReference>
<feature type="region of interest" description="Disordered" evidence="5">
    <location>
        <begin position="87"/>
        <end position="130"/>
    </location>
</feature>
<feature type="compositionally biased region" description="Basic and acidic residues" evidence="5">
    <location>
        <begin position="90"/>
        <end position="102"/>
    </location>
</feature>
<dbReference type="EMBL" id="JACHEO010000024">
    <property type="protein sequence ID" value="MBB5349354.1"/>
    <property type="molecule type" value="Genomic_DNA"/>
</dbReference>
<keyword evidence="8" id="KW-1185">Reference proteome</keyword>
<dbReference type="CDD" id="cd00165">
    <property type="entry name" value="S4"/>
    <property type="match status" value="1"/>
</dbReference>
<feature type="domain" description="RNA-binding S4" evidence="6">
    <location>
        <begin position="8"/>
        <end position="71"/>
    </location>
</feature>
<dbReference type="AlphaFoldDB" id="A0A840V102"/>
<evidence type="ECO:0000313" key="7">
    <source>
        <dbReference type="EMBL" id="MBB5349354.1"/>
    </source>
</evidence>
<accession>A0A840V102</accession>
<dbReference type="PROSITE" id="PS50889">
    <property type="entry name" value="S4"/>
    <property type="match status" value="1"/>
</dbReference>
<name>A0A840V102_9BACT</name>
<keyword evidence="2 4" id="KW-0694">RNA-binding</keyword>
<dbReference type="InterPro" id="IPR002942">
    <property type="entry name" value="S4_RNA-bd"/>
</dbReference>
<reference evidence="7 8" key="1">
    <citation type="submission" date="2020-08" db="EMBL/GenBank/DDBJ databases">
        <title>Genomic Encyclopedia of Type Strains, Phase IV (KMG-IV): sequencing the most valuable type-strain genomes for metagenomic binning, comparative biology and taxonomic classification.</title>
        <authorList>
            <person name="Goeker M."/>
        </authorList>
    </citation>
    <scope>NUCLEOTIDE SEQUENCE [LARGE SCALE GENOMIC DNA]</scope>
    <source>
        <strain evidence="7 8">DSM 28570</strain>
    </source>
</reference>
<evidence type="ECO:0000256" key="2">
    <source>
        <dbReference type="ARBA" id="ARBA00022884"/>
    </source>
</evidence>
<dbReference type="GO" id="GO:0003677">
    <property type="term" value="F:DNA binding"/>
    <property type="evidence" value="ECO:0007669"/>
    <property type="project" value="UniProtKB-KW"/>
</dbReference>
<dbReference type="GO" id="GO:0003727">
    <property type="term" value="F:single-stranded RNA binding"/>
    <property type="evidence" value="ECO:0007669"/>
    <property type="project" value="InterPro"/>
</dbReference>
<feature type="compositionally biased region" description="Basic residues" evidence="5">
    <location>
        <begin position="119"/>
        <end position="130"/>
    </location>
</feature>
<evidence type="ECO:0000256" key="1">
    <source>
        <dbReference type="ARBA" id="ARBA00008396"/>
    </source>
</evidence>
<gene>
    <name evidence="7" type="ORF">HNQ81_003107</name>
</gene>